<organism evidence="2 3">
    <name type="scientific">Rhizophagus irregularis (strain DAOM 197198w)</name>
    <name type="common">Glomus intraradices</name>
    <dbReference type="NCBI Taxonomy" id="1432141"/>
    <lineage>
        <taxon>Eukaryota</taxon>
        <taxon>Fungi</taxon>
        <taxon>Fungi incertae sedis</taxon>
        <taxon>Mucoromycota</taxon>
        <taxon>Glomeromycotina</taxon>
        <taxon>Glomeromycetes</taxon>
        <taxon>Glomerales</taxon>
        <taxon>Glomeraceae</taxon>
        <taxon>Rhizophagus</taxon>
    </lineage>
</organism>
<feature type="compositionally biased region" description="Polar residues" evidence="1">
    <location>
        <begin position="1"/>
        <end position="16"/>
    </location>
</feature>
<feature type="region of interest" description="Disordered" evidence="1">
    <location>
        <begin position="1"/>
        <end position="38"/>
    </location>
</feature>
<reference evidence="2 3" key="1">
    <citation type="submission" date="2014-02" db="EMBL/GenBank/DDBJ databases">
        <title>Single nucleus genome sequencing reveals high similarity among nuclei of an endomycorrhizal fungus.</title>
        <authorList>
            <person name="Lin K."/>
            <person name="Geurts R."/>
            <person name="Zhang Z."/>
            <person name="Limpens E."/>
            <person name="Saunders D.G."/>
            <person name="Mu D."/>
            <person name="Pang E."/>
            <person name="Cao H."/>
            <person name="Cha H."/>
            <person name="Lin T."/>
            <person name="Zhou Q."/>
            <person name="Shang Y."/>
            <person name="Li Y."/>
            <person name="Ivanov S."/>
            <person name="Sharma T."/>
            <person name="Velzen R.V."/>
            <person name="Ruijter N.D."/>
            <person name="Aanen D.K."/>
            <person name="Win J."/>
            <person name="Kamoun S."/>
            <person name="Bisseling T."/>
            <person name="Huang S."/>
        </authorList>
    </citation>
    <scope>NUCLEOTIDE SEQUENCE [LARGE SCALE GENOMIC DNA]</scope>
    <source>
        <strain evidence="3">DAOM197198w</strain>
    </source>
</reference>
<keyword evidence="3" id="KW-1185">Reference proteome</keyword>
<evidence type="ECO:0000313" key="2">
    <source>
        <dbReference type="EMBL" id="EXX63544.1"/>
    </source>
</evidence>
<proteinExistence type="predicted"/>
<dbReference type="AlphaFoldDB" id="A0A015K7R6"/>
<dbReference type="Proteomes" id="UP000022910">
    <property type="component" value="Unassembled WGS sequence"/>
</dbReference>
<evidence type="ECO:0000256" key="1">
    <source>
        <dbReference type="SAM" id="MobiDB-lite"/>
    </source>
</evidence>
<dbReference type="EMBL" id="JEMT01023904">
    <property type="protein sequence ID" value="EXX63544.1"/>
    <property type="molecule type" value="Genomic_DNA"/>
</dbReference>
<protein>
    <submittedName>
        <fullName evidence="2">Uncharacterized protein</fullName>
    </submittedName>
</protein>
<sequence length="217" mass="25747">MLHVLSTTELNDTTMDQAPHESPNAELNDTTMDQAPHESPNAELNVMTMIQKSTWCLCCNYNSCNCRPIIHSTFCFKCGNYKCKNNKYGYKRYGRHIYKDRKLADPKSEISHSDIKSSLEKFQNYNISRKVHCSSTEVMCLCNNYANERIFVYNNNIKGWNCKDCKFIIKDDCLPPKDLFKCWCNFFEQNDRVFDFDYQLREWICRDCRYNIKILHK</sequence>
<name>A0A015K7R6_RHIIW</name>
<comment type="caution">
    <text evidence="2">The sequence shown here is derived from an EMBL/GenBank/DDBJ whole genome shotgun (WGS) entry which is preliminary data.</text>
</comment>
<dbReference type="HOGENOM" id="CLU_1079935_0_0_1"/>
<gene>
    <name evidence="2" type="ORF">RirG_151390</name>
</gene>
<dbReference type="OrthoDB" id="2402507at2759"/>
<evidence type="ECO:0000313" key="3">
    <source>
        <dbReference type="Proteomes" id="UP000022910"/>
    </source>
</evidence>
<accession>A0A015K7R6</accession>